<keyword evidence="4" id="KW-0408">Iron</keyword>
<comment type="similarity">
    <text evidence="5">Belongs to the truncated hemoglobin family. Group II subfamily.</text>
</comment>
<dbReference type="PANTHER" id="PTHR47366">
    <property type="entry name" value="TWO-ON-TWO HEMOGLOBIN-3"/>
    <property type="match status" value="1"/>
</dbReference>
<reference evidence="8" key="1">
    <citation type="journal article" date="2019" name="Int. J. Syst. Evol. Microbiol.">
        <title>The Global Catalogue of Microorganisms (GCM) 10K type strain sequencing project: providing services to taxonomists for standard genome sequencing and annotation.</title>
        <authorList>
            <consortium name="The Broad Institute Genomics Platform"/>
            <consortium name="The Broad Institute Genome Sequencing Center for Infectious Disease"/>
            <person name="Wu L."/>
            <person name="Ma J."/>
        </authorList>
    </citation>
    <scope>NUCLEOTIDE SEQUENCE [LARGE SCALE GENOMIC DNA]</scope>
    <source>
        <strain evidence="8">FCH27</strain>
    </source>
</reference>
<keyword evidence="1" id="KW-0813">Transport</keyword>
<feature type="region of interest" description="Disordered" evidence="6">
    <location>
        <begin position="130"/>
        <end position="151"/>
    </location>
</feature>
<protein>
    <submittedName>
        <fullName evidence="7">Group II truncated hemoglobin</fullName>
    </submittedName>
</protein>
<dbReference type="Gene3D" id="1.10.490.10">
    <property type="entry name" value="Globins"/>
    <property type="match status" value="1"/>
</dbReference>
<evidence type="ECO:0000256" key="4">
    <source>
        <dbReference type="ARBA" id="ARBA00023004"/>
    </source>
</evidence>
<organism evidence="7 8">
    <name type="scientific">Nocardioides astragali</name>
    <dbReference type="NCBI Taxonomy" id="1776736"/>
    <lineage>
        <taxon>Bacteria</taxon>
        <taxon>Bacillati</taxon>
        <taxon>Actinomycetota</taxon>
        <taxon>Actinomycetes</taxon>
        <taxon>Propionibacteriales</taxon>
        <taxon>Nocardioidaceae</taxon>
        <taxon>Nocardioides</taxon>
    </lineage>
</organism>
<dbReference type="InterPro" id="IPR044203">
    <property type="entry name" value="GlbO/GLB3-like"/>
</dbReference>
<dbReference type="InterPro" id="IPR009050">
    <property type="entry name" value="Globin-like_sf"/>
</dbReference>
<dbReference type="InterPro" id="IPR001486">
    <property type="entry name" value="Hemoglobin_trunc"/>
</dbReference>
<dbReference type="Proteomes" id="UP001596524">
    <property type="component" value="Unassembled WGS sequence"/>
</dbReference>
<dbReference type="CDD" id="cd14775">
    <property type="entry name" value="TrHb2_O-like"/>
    <property type="match status" value="1"/>
</dbReference>
<keyword evidence="3" id="KW-0479">Metal-binding</keyword>
<evidence type="ECO:0000313" key="8">
    <source>
        <dbReference type="Proteomes" id="UP001596524"/>
    </source>
</evidence>
<evidence type="ECO:0000256" key="2">
    <source>
        <dbReference type="ARBA" id="ARBA00022617"/>
    </source>
</evidence>
<dbReference type="SUPFAM" id="SSF46458">
    <property type="entry name" value="Globin-like"/>
    <property type="match status" value="1"/>
</dbReference>
<evidence type="ECO:0000313" key="7">
    <source>
        <dbReference type="EMBL" id="MFC7361712.1"/>
    </source>
</evidence>
<keyword evidence="8" id="KW-1185">Reference proteome</keyword>
<evidence type="ECO:0000256" key="5">
    <source>
        <dbReference type="ARBA" id="ARBA00034496"/>
    </source>
</evidence>
<keyword evidence="2" id="KW-0349">Heme</keyword>
<comment type="caution">
    <text evidence="7">The sequence shown here is derived from an EMBL/GenBank/DDBJ whole genome shotgun (WGS) entry which is preliminary data.</text>
</comment>
<dbReference type="EMBL" id="JBHTCH010000020">
    <property type="protein sequence ID" value="MFC7361712.1"/>
    <property type="molecule type" value="Genomic_DNA"/>
</dbReference>
<dbReference type="RefSeq" id="WP_255892161.1">
    <property type="nucleotide sequence ID" value="NZ_JAFMZM010000006.1"/>
</dbReference>
<accession>A0ABW2N739</accession>
<name>A0ABW2N739_9ACTN</name>
<dbReference type="Pfam" id="PF01152">
    <property type="entry name" value="Bac_globin"/>
    <property type="match status" value="1"/>
</dbReference>
<evidence type="ECO:0000256" key="6">
    <source>
        <dbReference type="SAM" id="MobiDB-lite"/>
    </source>
</evidence>
<dbReference type="InterPro" id="IPR012292">
    <property type="entry name" value="Globin/Proto"/>
</dbReference>
<evidence type="ECO:0000256" key="3">
    <source>
        <dbReference type="ARBA" id="ARBA00022723"/>
    </source>
</evidence>
<sequence>MDDGGSLYDAIGGTDGLRRLSDSFYERVLADEVLAPVFATFTPDHVEHVAIWLGEVFGGPARFTEAHGGHQALLRSHLGLRIRDEHRTRWLELMGEAVDEVLPGQPVVRDALMAYFGWGTAIAQQVSQEPVGTDLGDPGPIPRWTRQGLVK</sequence>
<dbReference type="PANTHER" id="PTHR47366:SF1">
    <property type="entry name" value="TWO-ON-TWO HEMOGLOBIN-3"/>
    <property type="match status" value="1"/>
</dbReference>
<proteinExistence type="inferred from homology"/>
<evidence type="ECO:0000256" key="1">
    <source>
        <dbReference type="ARBA" id="ARBA00022448"/>
    </source>
</evidence>
<gene>
    <name evidence="7" type="ORF">ACFQO6_15670</name>
</gene>